<sequence>MIVTMSICRLAALTMASVAAGLVACSPSVTVQEPKTTATTSTPASSLALPTATAVPEPTAAPGYVSRGTWTDGPWPLTVDSAILECQGESRITISVGGSQYALNAAAHAALGLPDYANAIGVPDPARPGFHLDAGPLIQRGIALCSGSSSSTPPSTPSGGSNRPAGLVERETWTDGPWPFTVDSATLFCTSGAGGDRLTVVANREMYALNGTAKSSGLYPPFDAIWADDSNADGLKVNIGPMIDHGLALCR</sequence>
<accession>A0A7G8PA40</accession>
<dbReference type="Pfam" id="PF10709">
    <property type="entry name" value="DUF2511"/>
    <property type="match status" value="2"/>
</dbReference>
<dbReference type="Proteomes" id="UP000515498">
    <property type="component" value="Chromosome"/>
</dbReference>
<feature type="chain" id="PRO_5039636217" evidence="2">
    <location>
        <begin position="32"/>
        <end position="251"/>
    </location>
</feature>
<protein>
    <submittedName>
        <fullName evidence="3">DUF2511 domain-containing protein</fullName>
    </submittedName>
</protein>
<gene>
    <name evidence="3" type="ORF">HZU40_23725</name>
</gene>
<keyword evidence="2" id="KW-0732">Signal</keyword>
<feature type="region of interest" description="Disordered" evidence="1">
    <location>
        <begin position="145"/>
        <end position="167"/>
    </location>
</feature>
<evidence type="ECO:0000313" key="3">
    <source>
        <dbReference type="EMBL" id="QNJ91206.1"/>
    </source>
</evidence>
<evidence type="ECO:0000256" key="2">
    <source>
        <dbReference type="SAM" id="SignalP"/>
    </source>
</evidence>
<dbReference type="AlphaFoldDB" id="A0A7G8PA40"/>
<name>A0A7G8PA40_9MYCO</name>
<feature type="compositionally biased region" description="Low complexity" evidence="1">
    <location>
        <begin position="146"/>
        <end position="161"/>
    </location>
</feature>
<feature type="signal peptide" evidence="2">
    <location>
        <begin position="1"/>
        <end position="31"/>
    </location>
</feature>
<reference evidence="3 4" key="1">
    <citation type="submission" date="2020-07" db="EMBL/GenBank/DDBJ databases">
        <title>Draft genome sequence of four isobutane-metabolizing strains capable of cometabolically degrading diverse ether contaminants.</title>
        <authorList>
            <person name="Chen W."/>
            <person name="Faulkner N."/>
            <person name="Smith C."/>
            <person name="Hyman M."/>
        </authorList>
    </citation>
    <scope>NUCLEOTIDE SEQUENCE [LARGE SCALE GENOMIC DNA]</scope>
    <source>
        <strain evidence="3 4">2A</strain>
    </source>
</reference>
<proteinExistence type="predicted"/>
<dbReference type="EMBL" id="CP059894">
    <property type="protein sequence ID" value="QNJ91206.1"/>
    <property type="molecule type" value="Genomic_DNA"/>
</dbReference>
<dbReference type="InterPro" id="IPR019648">
    <property type="entry name" value="YebY"/>
</dbReference>
<dbReference type="KEGG" id="mflu:HZU40_23725"/>
<evidence type="ECO:0000256" key="1">
    <source>
        <dbReference type="SAM" id="MobiDB-lite"/>
    </source>
</evidence>
<organism evidence="3 4">
    <name type="scientific">Mycolicibacterium fluoranthenivorans</name>
    <dbReference type="NCBI Taxonomy" id="258505"/>
    <lineage>
        <taxon>Bacteria</taxon>
        <taxon>Bacillati</taxon>
        <taxon>Actinomycetota</taxon>
        <taxon>Actinomycetes</taxon>
        <taxon>Mycobacteriales</taxon>
        <taxon>Mycobacteriaceae</taxon>
        <taxon>Mycolicibacterium</taxon>
    </lineage>
</organism>
<evidence type="ECO:0000313" key="4">
    <source>
        <dbReference type="Proteomes" id="UP000515498"/>
    </source>
</evidence>